<dbReference type="Pfam" id="PF00072">
    <property type="entry name" value="Response_reg"/>
    <property type="match status" value="1"/>
</dbReference>
<keyword evidence="9" id="KW-1133">Transmembrane helix</keyword>
<dbReference type="SUPFAM" id="SSF47226">
    <property type="entry name" value="Histidine-containing phosphotransfer domain, HPT domain"/>
    <property type="match status" value="1"/>
</dbReference>
<evidence type="ECO:0000259" key="10">
    <source>
        <dbReference type="PROSITE" id="PS50109"/>
    </source>
</evidence>
<keyword evidence="5 13" id="KW-0808">Transferase</keyword>
<feature type="domain" description="Response regulatory" evidence="11">
    <location>
        <begin position="594"/>
        <end position="711"/>
    </location>
</feature>
<dbReference type="SMART" id="SM00388">
    <property type="entry name" value="HisKA"/>
    <property type="match status" value="1"/>
</dbReference>
<dbReference type="Pfam" id="PF00512">
    <property type="entry name" value="HisKA"/>
    <property type="match status" value="1"/>
</dbReference>
<dbReference type="GO" id="GO:0005886">
    <property type="term" value="C:plasma membrane"/>
    <property type="evidence" value="ECO:0007669"/>
    <property type="project" value="TreeGrafter"/>
</dbReference>
<dbReference type="Gene3D" id="3.30.565.10">
    <property type="entry name" value="Histidine kinase-like ATPase, C-terminal domain"/>
    <property type="match status" value="1"/>
</dbReference>
<dbReference type="InterPro" id="IPR001789">
    <property type="entry name" value="Sig_transdc_resp-reg_receiver"/>
</dbReference>
<dbReference type="InterPro" id="IPR003594">
    <property type="entry name" value="HATPase_dom"/>
</dbReference>
<dbReference type="InterPro" id="IPR003660">
    <property type="entry name" value="HAMP_dom"/>
</dbReference>
<dbReference type="Gene3D" id="1.20.120.160">
    <property type="entry name" value="HPT domain"/>
    <property type="match status" value="1"/>
</dbReference>
<evidence type="ECO:0000256" key="4">
    <source>
        <dbReference type="ARBA" id="ARBA00022553"/>
    </source>
</evidence>
<dbReference type="Gene3D" id="6.10.340.10">
    <property type="match status" value="1"/>
</dbReference>
<dbReference type="SMART" id="SM00448">
    <property type="entry name" value="REC"/>
    <property type="match status" value="1"/>
</dbReference>
<dbReference type="InterPro" id="IPR004358">
    <property type="entry name" value="Sig_transdc_His_kin-like_C"/>
</dbReference>
<dbReference type="InterPro" id="IPR003661">
    <property type="entry name" value="HisK_dim/P_dom"/>
</dbReference>
<dbReference type="PROSITE" id="PS50109">
    <property type="entry name" value="HIS_KIN"/>
    <property type="match status" value="1"/>
</dbReference>
<dbReference type="Pfam" id="PF00672">
    <property type="entry name" value="HAMP"/>
    <property type="match status" value="1"/>
</dbReference>
<keyword evidence="9" id="KW-0812">Transmembrane</keyword>
<feature type="transmembrane region" description="Helical" evidence="9">
    <location>
        <begin position="162"/>
        <end position="183"/>
    </location>
</feature>
<reference evidence="14" key="1">
    <citation type="submission" date="2015-09" db="EMBL/GenBank/DDBJ databases">
        <authorList>
            <person name="Rodrigo-Torres Lidia"/>
            <person name="Arahal R.David."/>
        </authorList>
    </citation>
    <scope>NUCLEOTIDE SEQUENCE [LARGE SCALE GENOMIC DNA]</scope>
    <source>
        <strain evidence="14">CECT 5114</strain>
    </source>
</reference>
<organism evidence="13 14">
    <name type="scientific">Cognatishimia activa</name>
    <dbReference type="NCBI Taxonomy" id="1715691"/>
    <lineage>
        <taxon>Bacteria</taxon>
        <taxon>Pseudomonadati</taxon>
        <taxon>Pseudomonadota</taxon>
        <taxon>Alphaproteobacteria</taxon>
        <taxon>Rhodobacterales</taxon>
        <taxon>Paracoccaceae</taxon>
        <taxon>Cognatishimia</taxon>
    </lineage>
</organism>
<evidence type="ECO:0000313" key="14">
    <source>
        <dbReference type="Proteomes" id="UP000051184"/>
    </source>
</evidence>
<dbReference type="SUPFAM" id="SSF47384">
    <property type="entry name" value="Homodimeric domain of signal transducing histidine kinase"/>
    <property type="match status" value="1"/>
</dbReference>
<dbReference type="CDD" id="cd16922">
    <property type="entry name" value="HATPase_EvgS-ArcB-TorS-like"/>
    <property type="match status" value="1"/>
</dbReference>
<evidence type="ECO:0000256" key="5">
    <source>
        <dbReference type="ARBA" id="ARBA00022679"/>
    </source>
</evidence>
<dbReference type="CDD" id="cd06225">
    <property type="entry name" value="HAMP"/>
    <property type="match status" value="1"/>
</dbReference>
<dbReference type="PANTHER" id="PTHR43047:SF72">
    <property type="entry name" value="OSMOSENSING HISTIDINE PROTEIN KINASE SLN1"/>
    <property type="match status" value="1"/>
</dbReference>
<evidence type="ECO:0000256" key="3">
    <source>
        <dbReference type="ARBA" id="ARBA00012438"/>
    </source>
</evidence>
<keyword evidence="14" id="KW-1185">Reference proteome</keyword>
<dbReference type="PROSITE" id="PS50110">
    <property type="entry name" value="RESPONSE_REGULATORY"/>
    <property type="match status" value="1"/>
</dbReference>
<gene>
    <name evidence="13" type="primary">barA</name>
    <name evidence="13" type="ORF">TA5114_00594</name>
</gene>
<dbReference type="SUPFAM" id="SSF52172">
    <property type="entry name" value="CheY-like"/>
    <property type="match status" value="1"/>
</dbReference>
<sequence>MSITRQIALSAALLGLVSGLVLGGWSLRNDAAQSRAQALDTSERFIAATVPQIASAYWEVDIDRVSSLLDGLLEDPIIQSARIEDPIMTEQLRQTAGFGELNSVTDAVPPSFSSFDRILGFSGEALERRHILPSPRDGRNLGELVLQMNFDAARLEMRTRSALTLALSILQSLLVAAAVFVVVQWRVIRPLGQLQTAALRVREGESFELQPPWNRMLDRKYRDEISRLARGFQRSVDDLEQSRNTLQENVALRTQELEIARNDAVRASEAKSDFLANISHELRTPLNAILGIADILMEGNATGQQKQYLSDMRNAASQLADNISSVLDLSRIEAQEDQPELSDASLFKILDDVVSQLRSLTIGRPIKLSCRFDPDLPEHIETDRIRLRQILVNLASNAAKYTEEGHIRFEVALDANVPALVFHVHDTGDGIAEDKLDEIFRPFGQIDGSSTRIHGGTGLGLAIADGLAKSLGAGISVESTLGEGSTFSLTLPITQTVHRTTEYDSPLRLSISGTDGAVDQLQSLSALLGHQVVPKESSDVDISETKAEVTFSGPETTLTNVLPVTIAEFGMAVRRCSERERDRAEVHADLRGMRVAIVEDNPVNSNVFQQIFTTAGAVAEPYDSGQAALDGLTTSSPPDLILLDLHMPRMDGRQTLAKLRAHFGKDMPPVVAATADAMPETRELCQALGFDGFLAKPIEPDVLRDVAKEMVARRRPAIIDREKGLLYSDGSTRLYLQTLSKLQASLPIHIETLENETGEASEVLHVIKGVTATVGADPVGTALANAKQTGDRTTLYQTLADLMAELNAIEDPLA</sequence>
<evidence type="ECO:0000256" key="9">
    <source>
        <dbReference type="SAM" id="Phobius"/>
    </source>
</evidence>
<proteinExistence type="predicted"/>
<dbReference type="PRINTS" id="PR00344">
    <property type="entry name" value="BCTRLSENSOR"/>
</dbReference>
<keyword evidence="8" id="KW-0175">Coiled coil</keyword>
<evidence type="ECO:0000256" key="6">
    <source>
        <dbReference type="ARBA" id="ARBA00022777"/>
    </source>
</evidence>
<dbReference type="InterPro" id="IPR036890">
    <property type="entry name" value="HATPase_C_sf"/>
</dbReference>
<dbReference type="STRING" id="1715691.TA5113_00197"/>
<comment type="catalytic activity">
    <reaction evidence="1">
        <text>ATP + protein L-histidine = ADP + protein N-phospho-L-histidine.</text>
        <dbReference type="EC" id="2.7.13.3"/>
    </reaction>
</comment>
<name>A0A0N7MB98_9RHOB</name>
<dbReference type="OrthoDB" id="9801651at2"/>
<dbReference type="AlphaFoldDB" id="A0A0N7MB98"/>
<dbReference type="CDD" id="cd17546">
    <property type="entry name" value="REC_hyHK_CKI1_RcsC-like"/>
    <property type="match status" value="1"/>
</dbReference>
<dbReference type="RefSeq" id="WP_058313827.1">
    <property type="nucleotide sequence ID" value="NZ_CYTO01000003.1"/>
</dbReference>
<comment type="subcellular location">
    <subcellularLocation>
        <location evidence="2">Membrane</location>
    </subcellularLocation>
</comment>
<dbReference type="InterPro" id="IPR036097">
    <property type="entry name" value="HisK_dim/P_sf"/>
</dbReference>
<dbReference type="SMART" id="SM00387">
    <property type="entry name" value="HATPase_c"/>
    <property type="match status" value="1"/>
</dbReference>
<dbReference type="PANTHER" id="PTHR43047">
    <property type="entry name" value="TWO-COMPONENT HISTIDINE PROTEIN KINASE"/>
    <property type="match status" value="1"/>
</dbReference>
<feature type="domain" description="Histidine kinase" evidence="10">
    <location>
        <begin position="277"/>
        <end position="495"/>
    </location>
</feature>
<dbReference type="EMBL" id="CYUE01000003">
    <property type="protein sequence ID" value="CUK24808.1"/>
    <property type="molecule type" value="Genomic_DNA"/>
</dbReference>
<dbReference type="EC" id="2.7.13.3" evidence="3"/>
<evidence type="ECO:0000259" key="12">
    <source>
        <dbReference type="PROSITE" id="PS50885"/>
    </source>
</evidence>
<dbReference type="GO" id="GO:0000155">
    <property type="term" value="F:phosphorelay sensor kinase activity"/>
    <property type="evidence" value="ECO:0007669"/>
    <property type="project" value="InterPro"/>
</dbReference>
<dbReference type="Pfam" id="PF02518">
    <property type="entry name" value="HATPase_c"/>
    <property type="match status" value="1"/>
</dbReference>
<dbReference type="Gene3D" id="1.10.287.130">
    <property type="match status" value="1"/>
</dbReference>
<dbReference type="GO" id="GO:0009927">
    <property type="term" value="F:histidine phosphotransfer kinase activity"/>
    <property type="evidence" value="ECO:0007669"/>
    <property type="project" value="TreeGrafter"/>
</dbReference>
<dbReference type="CDD" id="cd00082">
    <property type="entry name" value="HisKA"/>
    <property type="match status" value="1"/>
</dbReference>
<accession>A0A0N7MB98</accession>
<dbReference type="InterPro" id="IPR011006">
    <property type="entry name" value="CheY-like_superfamily"/>
</dbReference>
<dbReference type="InterPro" id="IPR005467">
    <property type="entry name" value="His_kinase_dom"/>
</dbReference>
<feature type="domain" description="HAMP" evidence="12">
    <location>
        <begin position="185"/>
        <end position="244"/>
    </location>
</feature>
<evidence type="ECO:0000256" key="8">
    <source>
        <dbReference type="SAM" id="Coils"/>
    </source>
</evidence>
<keyword evidence="9" id="KW-0472">Membrane</keyword>
<dbReference type="SUPFAM" id="SSF55874">
    <property type="entry name" value="ATPase domain of HSP90 chaperone/DNA topoisomerase II/histidine kinase"/>
    <property type="match status" value="1"/>
</dbReference>
<keyword evidence="6 13" id="KW-0418">Kinase</keyword>
<dbReference type="Proteomes" id="UP000051184">
    <property type="component" value="Unassembled WGS sequence"/>
</dbReference>
<feature type="coiled-coil region" evidence="8">
    <location>
        <begin position="229"/>
        <end position="256"/>
    </location>
</feature>
<dbReference type="Gene3D" id="3.40.50.2300">
    <property type="match status" value="1"/>
</dbReference>
<evidence type="ECO:0000259" key="11">
    <source>
        <dbReference type="PROSITE" id="PS50110"/>
    </source>
</evidence>
<evidence type="ECO:0000256" key="1">
    <source>
        <dbReference type="ARBA" id="ARBA00000085"/>
    </source>
</evidence>
<evidence type="ECO:0000256" key="2">
    <source>
        <dbReference type="ARBA" id="ARBA00004370"/>
    </source>
</evidence>
<dbReference type="PROSITE" id="PS50885">
    <property type="entry name" value="HAMP"/>
    <property type="match status" value="1"/>
</dbReference>
<feature type="modified residue" description="4-aspartylphosphate" evidence="7">
    <location>
        <position position="644"/>
    </location>
</feature>
<dbReference type="InterPro" id="IPR036641">
    <property type="entry name" value="HPT_dom_sf"/>
</dbReference>
<evidence type="ECO:0000313" key="13">
    <source>
        <dbReference type="EMBL" id="CUK24808.1"/>
    </source>
</evidence>
<protein>
    <recommendedName>
        <fullName evidence="3">histidine kinase</fullName>
        <ecNumber evidence="3">2.7.13.3</ecNumber>
    </recommendedName>
</protein>
<evidence type="ECO:0000256" key="7">
    <source>
        <dbReference type="PROSITE-ProRule" id="PRU00169"/>
    </source>
</evidence>
<keyword evidence="4 7" id="KW-0597">Phosphoprotein</keyword>